<accession>A0A067C5L2</accession>
<dbReference type="GeneID" id="24141773"/>
<keyword evidence="2" id="KW-1185">Reference proteome</keyword>
<dbReference type="Proteomes" id="UP000030745">
    <property type="component" value="Unassembled WGS sequence"/>
</dbReference>
<dbReference type="KEGG" id="spar:SPRG_20721"/>
<dbReference type="RefSeq" id="XP_012203604.1">
    <property type="nucleotide sequence ID" value="XM_012348214.1"/>
</dbReference>
<dbReference type="VEuPathDB" id="FungiDB:SPRG_20721"/>
<name>A0A067C5L2_SAPPC</name>
<evidence type="ECO:0000313" key="2">
    <source>
        <dbReference type="Proteomes" id="UP000030745"/>
    </source>
</evidence>
<proteinExistence type="predicted"/>
<dbReference type="EMBL" id="KK583229">
    <property type="protein sequence ID" value="KDO25793.1"/>
    <property type="molecule type" value="Genomic_DNA"/>
</dbReference>
<gene>
    <name evidence="1" type="ORF">SPRG_20721</name>
</gene>
<protein>
    <submittedName>
        <fullName evidence="1">Uncharacterized protein</fullName>
    </submittedName>
</protein>
<feature type="non-terminal residue" evidence="1">
    <location>
        <position position="124"/>
    </location>
</feature>
<dbReference type="AlphaFoldDB" id="A0A067C5L2"/>
<reference evidence="1 2" key="1">
    <citation type="journal article" date="2013" name="PLoS Genet.">
        <title>Distinctive expansion of potential virulence genes in the genome of the oomycete fish pathogen Saprolegnia parasitica.</title>
        <authorList>
            <person name="Jiang R.H."/>
            <person name="de Bruijn I."/>
            <person name="Haas B.J."/>
            <person name="Belmonte R."/>
            <person name="Lobach L."/>
            <person name="Christie J."/>
            <person name="van den Ackerveken G."/>
            <person name="Bottin A."/>
            <person name="Bulone V."/>
            <person name="Diaz-Moreno S.M."/>
            <person name="Dumas B."/>
            <person name="Fan L."/>
            <person name="Gaulin E."/>
            <person name="Govers F."/>
            <person name="Grenville-Briggs L.J."/>
            <person name="Horner N.R."/>
            <person name="Levin J.Z."/>
            <person name="Mammella M."/>
            <person name="Meijer H.J."/>
            <person name="Morris P."/>
            <person name="Nusbaum C."/>
            <person name="Oome S."/>
            <person name="Phillips A.J."/>
            <person name="van Rooyen D."/>
            <person name="Rzeszutek E."/>
            <person name="Saraiva M."/>
            <person name="Secombes C.J."/>
            <person name="Seidl M.F."/>
            <person name="Snel B."/>
            <person name="Stassen J.H."/>
            <person name="Sykes S."/>
            <person name="Tripathy S."/>
            <person name="van den Berg H."/>
            <person name="Vega-Arreguin J.C."/>
            <person name="Wawra S."/>
            <person name="Young S.K."/>
            <person name="Zeng Q."/>
            <person name="Dieguez-Uribeondo J."/>
            <person name="Russ C."/>
            <person name="Tyler B.M."/>
            <person name="van West P."/>
        </authorList>
    </citation>
    <scope>NUCLEOTIDE SEQUENCE [LARGE SCALE GENOMIC DNA]</scope>
    <source>
        <strain evidence="1 2">CBS 223.65</strain>
    </source>
</reference>
<evidence type="ECO:0000313" key="1">
    <source>
        <dbReference type="EMBL" id="KDO25793.1"/>
    </source>
</evidence>
<organism evidence="1 2">
    <name type="scientific">Saprolegnia parasitica (strain CBS 223.65)</name>
    <dbReference type="NCBI Taxonomy" id="695850"/>
    <lineage>
        <taxon>Eukaryota</taxon>
        <taxon>Sar</taxon>
        <taxon>Stramenopiles</taxon>
        <taxon>Oomycota</taxon>
        <taxon>Saprolegniomycetes</taxon>
        <taxon>Saprolegniales</taxon>
        <taxon>Saprolegniaceae</taxon>
        <taxon>Saprolegnia</taxon>
    </lineage>
</organism>
<sequence length="124" mass="13689">MTTSPTVTVLVYQLRLSGRQTLNFVTAPGNIFTSASVSFVGTEVEYTAEYRNQFDPNASMVASRSIRILVRVKCYATAASRNTHTPSLSLNDPVVRFVRPEQMLKLSKPLESDAGARSRDLCSK</sequence>